<dbReference type="InterPro" id="IPR021095">
    <property type="entry name" value="DUF3734"/>
</dbReference>
<comment type="caution">
    <text evidence="6">The sequence shown here is derived from an EMBL/GenBank/DDBJ whole genome shotgun (WGS) entry which is preliminary data.</text>
</comment>
<feature type="short sequence motif" description="GXSXG" evidence="4">
    <location>
        <begin position="47"/>
        <end position="51"/>
    </location>
</feature>
<dbReference type="Gene3D" id="3.40.1090.10">
    <property type="entry name" value="Cytosolic phospholipase A2 catalytic domain"/>
    <property type="match status" value="2"/>
</dbReference>
<dbReference type="CDD" id="cd07209">
    <property type="entry name" value="Pat_hypo_Ecoli_Z1214_like"/>
    <property type="match status" value="1"/>
</dbReference>
<feature type="domain" description="PNPLA" evidence="5">
    <location>
        <begin position="16"/>
        <end position="223"/>
    </location>
</feature>
<feature type="short sequence motif" description="GXGXXG" evidence="4">
    <location>
        <begin position="20"/>
        <end position="25"/>
    </location>
</feature>
<dbReference type="PROSITE" id="PS51635">
    <property type="entry name" value="PNPLA"/>
    <property type="match status" value="1"/>
</dbReference>
<dbReference type="InterPro" id="IPR050301">
    <property type="entry name" value="NTE"/>
</dbReference>
<keyword evidence="1 4" id="KW-0378">Hydrolase</keyword>
<organism evidence="6 7">
    <name type="scientific">Limnobacter parvus</name>
    <dbReference type="NCBI Taxonomy" id="2939690"/>
    <lineage>
        <taxon>Bacteria</taxon>
        <taxon>Pseudomonadati</taxon>
        <taxon>Pseudomonadota</taxon>
        <taxon>Betaproteobacteria</taxon>
        <taxon>Burkholderiales</taxon>
        <taxon>Burkholderiaceae</taxon>
        <taxon>Limnobacter</taxon>
    </lineage>
</organism>
<dbReference type="EMBL" id="JANKHG010000026">
    <property type="protein sequence ID" value="MCR2747581.1"/>
    <property type="molecule type" value="Genomic_DNA"/>
</dbReference>
<evidence type="ECO:0000259" key="5">
    <source>
        <dbReference type="PROSITE" id="PS51635"/>
    </source>
</evidence>
<accession>A0ABT1XJV7</accession>
<evidence type="ECO:0000256" key="3">
    <source>
        <dbReference type="ARBA" id="ARBA00023098"/>
    </source>
</evidence>
<dbReference type="SUPFAM" id="SSF52151">
    <property type="entry name" value="FabD/lysophospholipase-like"/>
    <property type="match status" value="1"/>
</dbReference>
<keyword evidence="2 4" id="KW-0442">Lipid degradation</keyword>
<proteinExistence type="predicted"/>
<dbReference type="PANTHER" id="PTHR14226:SF57">
    <property type="entry name" value="BLR7027 PROTEIN"/>
    <property type="match status" value="1"/>
</dbReference>
<evidence type="ECO:0000256" key="2">
    <source>
        <dbReference type="ARBA" id="ARBA00022963"/>
    </source>
</evidence>
<keyword evidence="7" id="KW-1185">Reference proteome</keyword>
<feature type="active site" description="Proton acceptor" evidence="4">
    <location>
        <position position="210"/>
    </location>
</feature>
<dbReference type="Pfam" id="PF12536">
    <property type="entry name" value="DUF3734"/>
    <property type="match status" value="1"/>
</dbReference>
<sequence length="385" mass="43326">MSTHSTRKEWEDKSVLVLQGGGALGSYQAGAYAALHKAGYDPDWLAGISIGSINAAIIAGNASEDRVEKLREFWELVSSSPQMPQMFVGTRGREVYNRVNAGLVAAWGVPGFFKPHSPLTFLNPFHTESHHKISVYDTSPLKKTLLDLIDFDRLNNGDIRLSVGAVNVKSGNFIYFDSDKIEIKPEHIMASGALPEGFPPIEIDGEFYWDGGLVSNTPLQYVIDEQHQGGMCIFQVDLFSAEGNMPEDLFDVAQRVSDIRYSSRTRLNTEVFKQTQKVRHTIARLLKAHPDQTFLSDAELELLEHWSCDSAVTIAHLIYRQREYEAHSKGYEFSRLSVNEHWQSGVDDVEFTIRQQEWLERAKPVGGAQVFDFKHKRTACSGKMK</sequence>
<evidence type="ECO:0000256" key="4">
    <source>
        <dbReference type="PROSITE-ProRule" id="PRU01161"/>
    </source>
</evidence>
<name>A0ABT1XJV7_9BURK</name>
<evidence type="ECO:0000256" key="1">
    <source>
        <dbReference type="ARBA" id="ARBA00022801"/>
    </source>
</evidence>
<dbReference type="Pfam" id="PF01734">
    <property type="entry name" value="Patatin"/>
    <property type="match status" value="1"/>
</dbReference>
<feature type="active site" description="Nucleophile" evidence="4">
    <location>
        <position position="49"/>
    </location>
</feature>
<dbReference type="Proteomes" id="UP001165267">
    <property type="component" value="Unassembled WGS sequence"/>
</dbReference>
<keyword evidence="3 4" id="KW-0443">Lipid metabolism</keyword>
<gene>
    <name evidence="6" type="ORF">NSP04_13085</name>
</gene>
<evidence type="ECO:0000313" key="7">
    <source>
        <dbReference type="Proteomes" id="UP001165267"/>
    </source>
</evidence>
<feature type="short sequence motif" description="DGA/G" evidence="4">
    <location>
        <begin position="210"/>
        <end position="212"/>
    </location>
</feature>
<dbReference type="PANTHER" id="PTHR14226">
    <property type="entry name" value="NEUROPATHY TARGET ESTERASE/SWISS CHEESE D.MELANOGASTER"/>
    <property type="match status" value="1"/>
</dbReference>
<reference evidence="6" key="1">
    <citation type="submission" date="2022-07" db="EMBL/GenBank/DDBJ databases">
        <authorList>
            <person name="Xamxidin M."/>
        </authorList>
    </citation>
    <scope>NUCLEOTIDE SEQUENCE</scope>
    <source>
        <strain evidence="6">YS8-69</strain>
    </source>
</reference>
<dbReference type="InterPro" id="IPR002641">
    <property type="entry name" value="PNPLA_dom"/>
</dbReference>
<dbReference type="InterPro" id="IPR016035">
    <property type="entry name" value="Acyl_Trfase/lysoPLipase"/>
</dbReference>
<protein>
    <submittedName>
        <fullName evidence="6">Patatin-like phospholipase family protein</fullName>
    </submittedName>
</protein>
<evidence type="ECO:0000313" key="6">
    <source>
        <dbReference type="EMBL" id="MCR2747581.1"/>
    </source>
</evidence>
<dbReference type="RefSeq" id="WP_257512801.1">
    <property type="nucleotide sequence ID" value="NZ_JANKHG010000026.1"/>
</dbReference>